<dbReference type="Pfam" id="PF12998">
    <property type="entry name" value="ING"/>
    <property type="match status" value="1"/>
</dbReference>
<dbReference type="AlphaFoldDB" id="A0A061RFY7"/>
<dbReference type="Gene3D" id="6.10.140.1740">
    <property type="match status" value="1"/>
</dbReference>
<dbReference type="GO" id="GO:0006325">
    <property type="term" value="P:chromatin organization"/>
    <property type="evidence" value="ECO:0007669"/>
    <property type="project" value="UniProtKB-KW"/>
</dbReference>
<dbReference type="PANTHER" id="PTHR10333">
    <property type="entry name" value="INHIBITOR OF GROWTH PROTEIN"/>
    <property type="match status" value="1"/>
</dbReference>
<feature type="region of interest" description="Disordered" evidence="2">
    <location>
        <begin position="135"/>
        <end position="223"/>
    </location>
</feature>
<evidence type="ECO:0000256" key="1">
    <source>
        <dbReference type="ARBA" id="ARBA00022853"/>
    </source>
</evidence>
<feature type="compositionally biased region" description="Polar residues" evidence="2">
    <location>
        <begin position="187"/>
        <end position="203"/>
    </location>
</feature>
<dbReference type="EMBL" id="GBEZ01016843">
    <property type="protein sequence ID" value="JAC69441.1"/>
    <property type="molecule type" value="Transcribed_RNA"/>
</dbReference>
<reference evidence="4" key="1">
    <citation type="submission" date="2014-05" db="EMBL/GenBank/DDBJ databases">
        <title>The transcriptome of the halophilic microalga Tetraselmis sp. GSL018 isolated from the Great Salt Lake, Utah.</title>
        <authorList>
            <person name="Jinkerson R.E."/>
            <person name="D'Adamo S."/>
            <person name="Posewitz M.C."/>
        </authorList>
    </citation>
    <scope>NUCLEOTIDE SEQUENCE</scope>
    <source>
        <strain evidence="4">GSL018</strain>
    </source>
</reference>
<feature type="domain" description="Inhibitor of growth protein N-terminal histone-binding" evidence="3">
    <location>
        <begin position="17"/>
        <end position="126"/>
    </location>
</feature>
<evidence type="ECO:0000256" key="2">
    <source>
        <dbReference type="SAM" id="MobiDB-lite"/>
    </source>
</evidence>
<dbReference type="InterPro" id="IPR024610">
    <property type="entry name" value="ING_N_histone-binding"/>
</dbReference>
<name>A0A061RFY7_9CHLO</name>
<organism evidence="4">
    <name type="scientific">Tetraselmis sp. GSL018</name>
    <dbReference type="NCBI Taxonomy" id="582737"/>
    <lineage>
        <taxon>Eukaryota</taxon>
        <taxon>Viridiplantae</taxon>
        <taxon>Chlorophyta</taxon>
        <taxon>core chlorophytes</taxon>
        <taxon>Chlorodendrophyceae</taxon>
        <taxon>Chlorodendrales</taxon>
        <taxon>Chlorodendraceae</taxon>
        <taxon>Tetraselmis</taxon>
    </lineage>
</organism>
<accession>A0A061RFY7</accession>
<gene>
    <name evidence="4" type="ORF">TSPGSL018_6359</name>
</gene>
<sequence>MVLARELESIGANQTITLEQYVESTAHLPAELQRMLNTVKELDERTAGLSAEIKSDVARCLTLVPQSSWKSPEAEQYREVAGLRSSIEERQRKLVTMAEEKVQLAIQCYELTDRHLASLAGSLKELHADELEPLEMNTDGGGLLSPEEASAPAIAKRPSAAQLNRKQAEKKTSSEKRLREPELDSAAMQTKSAKRQGSQQISGQHDEAGDTATGGVNKGDANMPSIIEGLQAAADSPQAPGRLLTHADISNELRGRHAELFWPDDNLWYVITIHEVTPMAKRAKIMYTTGETEELDLNEIVREGHMSLINAP</sequence>
<evidence type="ECO:0000313" key="4">
    <source>
        <dbReference type="EMBL" id="JAC69441.1"/>
    </source>
</evidence>
<keyword evidence="1" id="KW-0156">Chromatin regulator</keyword>
<dbReference type="PANTHER" id="PTHR10333:SF42">
    <property type="entry name" value="INHIBITOR OF GROWTH PROTEIN 5"/>
    <property type="match status" value="1"/>
</dbReference>
<protein>
    <submittedName>
        <fullName evidence="4">Phd finger family protein</fullName>
    </submittedName>
</protein>
<dbReference type="SMART" id="SM01408">
    <property type="entry name" value="ING"/>
    <property type="match status" value="1"/>
</dbReference>
<proteinExistence type="predicted"/>
<feature type="compositionally biased region" description="Basic and acidic residues" evidence="2">
    <location>
        <begin position="166"/>
        <end position="182"/>
    </location>
</feature>
<dbReference type="InterPro" id="IPR028651">
    <property type="entry name" value="ING_fam"/>
</dbReference>
<evidence type="ECO:0000259" key="3">
    <source>
        <dbReference type="SMART" id="SM01408"/>
    </source>
</evidence>
<dbReference type="GO" id="GO:0005634">
    <property type="term" value="C:nucleus"/>
    <property type="evidence" value="ECO:0007669"/>
    <property type="project" value="TreeGrafter"/>
</dbReference>